<dbReference type="PANTHER" id="PTHR41299">
    <property type="entry name" value="THIAMINE PYROPHOSPHOKINASE"/>
    <property type="match status" value="1"/>
</dbReference>
<keyword evidence="4" id="KW-0067">ATP-binding</keyword>
<dbReference type="Gene3D" id="3.40.50.10240">
    <property type="entry name" value="Thiamin pyrophosphokinase, catalytic domain"/>
    <property type="match status" value="1"/>
</dbReference>
<dbReference type="SUPFAM" id="SSF63999">
    <property type="entry name" value="Thiamin pyrophosphokinase, catalytic domain"/>
    <property type="match status" value="1"/>
</dbReference>
<evidence type="ECO:0000259" key="6">
    <source>
        <dbReference type="SMART" id="SM00983"/>
    </source>
</evidence>
<keyword evidence="2" id="KW-0547">Nucleotide-binding</keyword>
<keyword evidence="8" id="KW-1185">Reference proteome</keyword>
<dbReference type="InterPro" id="IPR006282">
    <property type="entry name" value="Thi_PPkinase"/>
</dbReference>
<evidence type="ECO:0000313" key="8">
    <source>
        <dbReference type="Proteomes" id="UP001177160"/>
    </source>
</evidence>
<proteinExistence type="predicted"/>
<keyword evidence="1 7" id="KW-0808">Transferase</keyword>
<dbReference type="InterPro" id="IPR053149">
    <property type="entry name" value="TPK"/>
</dbReference>
<dbReference type="GO" id="GO:0004788">
    <property type="term" value="F:thiamine diphosphokinase activity"/>
    <property type="evidence" value="ECO:0007669"/>
    <property type="project" value="UniProtKB-EC"/>
</dbReference>
<dbReference type="InterPro" id="IPR007373">
    <property type="entry name" value="Thiamin_PyroPKinase_B1-bd"/>
</dbReference>
<dbReference type="Proteomes" id="UP001177160">
    <property type="component" value="Unassembled WGS sequence"/>
</dbReference>
<dbReference type="Pfam" id="PF04263">
    <property type="entry name" value="TPK_catalytic"/>
    <property type="match status" value="1"/>
</dbReference>
<sequence length="198" mass="21884">MKVAVISPTVPIDIRALIKPEDYYVIAVDAAIEALNEQAIPYQLAVGDFDSLSTPALLKGEVIRLNPIKDDSDTSKALEIAFGMSDDVILIGGTSGARKDHFVANLLLLTHYPTLVMMDAYNQIRIKTVGTHHIEKKGYDYLSVFPVENSVITLTNVKYPLHQYTLNRFNPLGLSNEIDGVATLIVHEGKLMVFQSKE</sequence>
<dbReference type="Pfam" id="PF04265">
    <property type="entry name" value="TPK_B1_binding"/>
    <property type="match status" value="1"/>
</dbReference>
<reference evidence="7" key="1">
    <citation type="submission" date="2022-09" db="EMBL/GenBank/DDBJ databases">
        <title>Novel Mycoplasma species identified in domestic and wild animals.</title>
        <authorList>
            <person name="Volokhov D.V."/>
            <person name="Furtak V.A."/>
            <person name="Zagorodnyaya T.A."/>
        </authorList>
    </citation>
    <scope>NUCLEOTIDE SEQUENCE</scope>
    <source>
        <strain evidence="7">Oakley</strain>
    </source>
</reference>
<name>A0ABT2Y784_9MOLU</name>
<evidence type="ECO:0000313" key="7">
    <source>
        <dbReference type="EMBL" id="MCV2232348.1"/>
    </source>
</evidence>
<dbReference type="PANTHER" id="PTHR41299:SF1">
    <property type="entry name" value="THIAMINE PYROPHOSPHOKINASE"/>
    <property type="match status" value="1"/>
</dbReference>
<evidence type="ECO:0000256" key="1">
    <source>
        <dbReference type="ARBA" id="ARBA00022679"/>
    </source>
</evidence>
<feature type="domain" description="Thiamin pyrophosphokinase thiamin-binding" evidence="6">
    <location>
        <begin position="130"/>
        <end position="192"/>
    </location>
</feature>
<evidence type="ECO:0000256" key="5">
    <source>
        <dbReference type="NCBIfam" id="TIGR01378"/>
    </source>
</evidence>
<protein>
    <recommendedName>
        <fullName evidence="5">Thiamine diphosphokinase</fullName>
        <ecNumber evidence="5">2.7.6.2</ecNumber>
    </recommendedName>
</protein>
<dbReference type="SMART" id="SM00983">
    <property type="entry name" value="TPK_B1_binding"/>
    <property type="match status" value="1"/>
</dbReference>
<dbReference type="EC" id="2.7.6.2" evidence="5"/>
<dbReference type="CDD" id="cd07995">
    <property type="entry name" value="TPK"/>
    <property type="match status" value="1"/>
</dbReference>
<evidence type="ECO:0000256" key="2">
    <source>
        <dbReference type="ARBA" id="ARBA00022741"/>
    </source>
</evidence>
<comment type="caution">
    <text evidence="7">The sequence shown here is derived from an EMBL/GenBank/DDBJ whole genome shotgun (WGS) entry which is preliminary data.</text>
</comment>
<dbReference type="SUPFAM" id="SSF63862">
    <property type="entry name" value="Thiamin pyrophosphokinase, substrate-binding domain"/>
    <property type="match status" value="1"/>
</dbReference>
<dbReference type="InterPro" id="IPR007371">
    <property type="entry name" value="TPK_catalytic"/>
</dbReference>
<evidence type="ECO:0000256" key="4">
    <source>
        <dbReference type="ARBA" id="ARBA00022840"/>
    </source>
</evidence>
<keyword evidence="3" id="KW-0418">Kinase</keyword>
<dbReference type="EMBL" id="JAOVQM010000004">
    <property type="protein sequence ID" value="MCV2232348.1"/>
    <property type="molecule type" value="Genomic_DNA"/>
</dbReference>
<organism evidence="7 8">
    <name type="scientific">Paracholeplasma manati</name>
    <dbReference type="NCBI Taxonomy" id="591373"/>
    <lineage>
        <taxon>Bacteria</taxon>
        <taxon>Bacillati</taxon>
        <taxon>Mycoplasmatota</taxon>
        <taxon>Mollicutes</taxon>
        <taxon>Acholeplasmatales</taxon>
        <taxon>Acholeplasmataceae</taxon>
        <taxon>Paracholeplasma</taxon>
    </lineage>
</organism>
<dbReference type="InterPro" id="IPR036371">
    <property type="entry name" value="TPK_B1-bd_sf"/>
</dbReference>
<dbReference type="NCBIfam" id="TIGR01378">
    <property type="entry name" value="thi_PPkinase"/>
    <property type="match status" value="1"/>
</dbReference>
<dbReference type="RefSeq" id="WP_263608538.1">
    <property type="nucleotide sequence ID" value="NZ_JAOVQM010000004.1"/>
</dbReference>
<dbReference type="InterPro" id="IPR036759">
    <property type="entry name" value="TPK_catalytic_sf"/>
</dbReference>
<accession>A0ABT2Y784</accession>
<gene>
    <name evidence="7" type="ORF">N7548_05840</name>
</gene>
<evidence type="ECO:0000256" key="3">
    <source>
        <dbReference type="ARBA" id="ARBA00022777"/>
    </source>
</evidence>